<evidence type="ECO:0000313" key="3">
    <source>
        <dbReference type="Proteomes" id="UP001176960"/>
    </source>
</evidence>
<dbReference type="AlphaFoldDB" id="A0AA35VCR5"/>
<dbReference type="RefSeq" id="WP_289843737.1">
    <property type="nucleotide sequence ID" value="NZ_CATKSH010000023.1"/>
</dbReference>
<comment type="caution">
    <text evidence="2">The sequence shown here is derived from an EMBL/GenBank/DDBJ whole genome shotgun (WGS) entry which is preliminary data.</text>
</comment>
<feature type="domain" description="TnsA endonuclease N-terminal" evidence="1">
    <location>
        <begin position="46"/>
        <end position="118"/>
    </location>
</feature>
<dbReference type="Gene3D" id="3.40.91.30">
    <property type="match status" value="1"/>
</dbReference>
<dbReference type="InterPro" id="IPR014833">
    <property type="entry name" value="TnsA_N"/>
</dbReference>
<accession>A0AA35VCR5</accession>
<gene>
    <name evidence="2" type="ORF">LMG32879_002636</name>
</gene>
<evidence type="ECO:0000259" key="1">
    <source>
        <dbReference type="Pfam" id="PF08722"/>
    </source>
</evidence>
<proteinExistence type="predicted"/>
<dbReference type="Pfam" id="PF08722">
    <property type="entry name" value="Tn7_TnsA-like_N"/>
    <property type="match status" value="1"/>
</dbReference>
<protein>
    <submittedName>
        <fullName evidence="2">Tn7 transposase TnsA N-terminal domain-containing protein</fullName>
    </submittedName>
</protein>
<dbReference type="EMBL" id="CATKSH010000023">
    <property type="protein sequence ID" value="CAI9121783.1"/>
    <property type="molecule type" value="Genomic_DNA"/>
</dbReference>
<dbReference type="Proteomes" id="UP001176960">
    <property type="component" value="Unassembled WGS sequence"/>
</dbReference>
<reference evidence="2" key="1">
    <citation type="submission" date="2023-03" db="EMBL/GenBank/DDBJ databases">
        <authorList>
            <person name="Cleenwerck I."/>
        </authorList>
    </citation>
    <scope>NUCLEOTIDE SEQUENCE</scope>
    <source>
        <strain evidence="2">LMG 32879</strain>
    </source>
</reference>
<name>A0AA35VCR5_9PROT</name>
<keyword evidence="3" id="KW-1185">Reference proteome</keyword>
<sequence>MRRIPLSRRSHVTGFGSFETGLVEHESALERDFALLAAFDDPGARIVSQPTTIRFETPAGQRRYTPDFGVIWSDGRYELVEVKYRADLRAKWSALRPGFATARSSMRAMNGSFRIVTETAIRVPRLDNARRLLPLRKAPLDADLAMAARAIVSRMGTPTLGETVMAMSCDRVMALGTIWRLMARGDLAFDPQLAVGFETRLGVS</sequence>
<organism evidence="2 3">
    <name type="scientific">Brytella acorum</name>
    <dbReference type="NCBI Taxonomy" id="2959299"/>
    <lineage>
        <taxon>Bacteria</taxon>
        <taxon>Pseudomonadati</taxon>
        <taxon>Pseudomonadota</taxon>
        <taxon>Alphaproteobacteria</taxon>
        <taxon>Acetobacterales</taxon>
        <taxon>Acetobacteraceae</taxon>
        <taxon>Brytella</taxon>
    </lineage>
</organism>
<evidence type="ECO:0000313" key="2">
    <source>
        <dbReference type="EMBL" id="CAI9121783.1"/>
    </source>
</evidence>